<feature type="coiled-coil region" evidence="1">
    <location>
        <begin position="475"/>
        <end position="604"/>
    </location>
</feature>
<protein>
    <submittedName>
        <fullName evidence="3">Uncharacterized protein</fullName>
    </submittedName>
</protein>
<dbReference type="Proteomes" id="UP000179807">
    <property type="component" value="Unassembled WGS sequence"/>
</dbReference>
<proteinExistence type="predicted"/>
<feature type="region of interest" description="Disordered" evidence="2">
    <location>
        <begin position="1"/>
        <end position="38"/>
    </location>
</feature>
<comment type="caution">
    <text evidence="3">The sequence shown here is derived from an EMBL/GenBank/DDBJ whole genome shotgun (WGS) entry which is preliminary data.</text>
</comment>
<dbReference type="GeneID" id="94847965"/>
<dbReference type="RefSeq" id="XP_068346278.1">
    <property type="nucleotide sequence ID" value="XM_068513261.1"/>
</dbReference>
<name>A0A1J4J6T1_9EUKA</name>
<evidence type="ECO:0000256" key="1">
    <source>
        <dbReference type="SAM" id="Coils"/>
    </source>
</evidence>
<feature type="coiled-coil region" evidence="1">
    <location>
        <begin position="164"/>
        <end position="191"/>
    </location>
</feature>
<dbReference type="VEuPathDB" id="TrichDB:TRFO_40530"/>
<evidence type="ECO:0000256" key="2">
    <source>
        <dbReference type="SAM" id="MobiDB-lite"/>
    </source>
</evidence>
<keyword evidence="1" id="KW-0175">Coiled coil</keyword>
<organism evidence="3 4">
    <name type="scientific">Tritrichomonas foetus</name>
    <dbReference type="NCBI Taxonomy" id="1144522"/>
    <lineage>
        <taxon>Eukaryota</taxon>
        <taxon>Metamonada</taxon>
        <taxon>Parabasalia</taxon>
        <taxon>Tritrichomonadida</taxon>
        <taxon>Tritrichomonadidae</taxon>
        <taxon>Tritrichomonas</taxon>
    </lineage>
</organism>
<accession>A0A1J4J6T1</accession>
<gene>
    <name evidence="3" type="ORF">TRFO_40530</name>
</gene>
<keyword evidence="4" id="KW-1185">Reference proteome</keyword>
<feature type="compositionally biased region" description="Polar residues" evidence="2">
    <location>
        <begin position="13"/>
        <end position="26"/>
    </location>
</feature>
<dbReference type="EMBL" id="MLAK01001428">
    <property type="protein sequence ID" value="OHS93141.1"/>
    <property type="molecule type" value="Genomic_DNA"/>
</dbReference>
<sequence>MDYLATTTTVTTSNRKNPNYESNSRLSPKKCDPRSNNSHKTLDSLFKNFNDALVYDDSSLNQKSDPLKNRNTDEFLNSINSSNSIHSNKDNSRSLFSSTTTYNESYIENSSNLNNNHFMSIVNAYEELINMQIHEIENISFQKAFLTNKVKNIAKYIDIYHEHLQENEEKIAVLENSLNDTENRLLEIHNSNESLRRIIGEMVKKNKEPLSNDENNIEIASNHQNLSDEDFVTYIESAFLSIIDDRNAHYIRKEKYEVVIEQMEILIQLLMGIANKEEENDKRTFLLGQCARIGHYIDEQINENDCEDLGTFNEISEILNIFQNLDSKNAIEVLFDHKNSDDADKQLQYREIVSYLLGVSKINQMLMKNNSELLKEKEEMIRSLQYLQDKEKTNEEWKQKQINNISLINDTLGDTDFAPDDMIPNLIKVYQDTLNENKELIEELSAIKDPNILNEEINEIKSKFTSLEHEFVTEKVKYRNTISEMTNQIQDKEKMISEMKEALEKNSDSKRKIKQELKAIQLHEKELTNNLTQFEANEIRLVKENEELKKTINENEKSLAAVNSRIEELQKQFEQMQKDYDRKIKKHKQIIKCYQSQINEYEENICQKESQYRFYLEKCKKLTHKFKEKLMLVSNENETLKAHYNEVSAKVSESILAEKSLRAQIILMKKKEDTVLNENNLLKNEISKSKEMYSKKVDSISSLLSDIMNNSFHINTPCNSSIEHMISIIEKKIQEANKIYEDEKYTSKQMALTLSQIKSENNNLKSEMRINKSFSPNRRFFGDNVNNDDLNNWETWAKSLCHRICGNLVSKPDEMRFLIEETMMCSIGYKDVYQKLELLRREKKFFNILMEMRHSNFVAIAPSHTRSIICLIMFCGRLRKMAGAKRIEAILSPKTAKLNFSPIVWKNNGLSNSSRVLSFSNESK</sequence>
<evidence type="ECO:0000313" key="3">
    <source>
        <dbReference type="EMBL" id="OHS93141.1"/>
    </source>
</evidence>
<feature type="compositionally biased region" description="Low complexity" evidence="2">
    <location>
        <begin position="1"/>
        <end position="12"/>
    </location>
</feature>
<reference evidence="3" key="1">
    <citation type="submission" date="2016-10" db="EMBL/GenBank/DDBJ databases">
        <authorList>
            <person name="Benchimol M."/>
            <person name="Almeida L.G."/>
            <person name="Vasconcelos A.T."/>
            <person name="Perreira-Neves A."/>
            <person name="Rosa I.A."/>
            <person name="Tasca T."/>
            <person name="Bogo M.R."/>
            <person name="de Souza W."/>
        </authorList>
    </citation>
    <scope>NUCLEOTIDE SEQUENCE [LARGE SCALE GENOMIC DNA]</scope>
    <source>
        <strain evidence="3">K</strain>
    </source>
</reference>
<dbReference type="AlphaFoldDB" id="A0A1J4J6T1"/>
<evidence type="ECO:0000313" key="4">
    <source>
        <dbReference type="Proteomes" id="UP000179807"/>
    </source>
</evidence>